<dbReference type="AntiFam" id="ANF00203">
    <property type="entry name" value="Shadow ORF (opposite algB)"/>
</dbReference>
<dbReference type="Proteomes" id="UP000001593">
    <property type="component" value="Unassembled WGS sequence"/>
</dbReference>
<gene>
    <name evidence="1" type="ORF">NEMVEDRAFT_v1g224985</name>
</gene>
<keyword evidence="2" id="KW-1185">Reference proteome</keyword>
<dbReference type="AntiFam" id="ANF00077">
    <property type="entry name" value="Shadow ORF (opposite AtoC)"/>
</dbReference>
<dbReference type="EMBL" id="DS475728">
    <property type="protein sequence ID" value="EDO26491.1"/>
    <property type="molecule type" value="Genomic_DNA"/>
</dbReference>
<accession>A7TBW3</accession>
<dbReference type="AlphaFoldDB" id="A7TBW3"/>
<feature type="non-terminal residue" evidence="1">
    <location>
        <position position="221"/>
    </location>
</feature>
<evidence type="ECO:0000313" key="2">
    <source>
        <dbReference type="Proteomes" id="UP000001593"/>
    </source>
</evidence>
<name>A7TBW3_NEMVE</name>
<proteinExistence type="predicted"/>
<dbReference type="InParanoid" id="A7TBW3"/>
<sequence>MLTQLAVQGVAADAQLLGAAAHLPVLRLQHREQRLAFGIAQLVGLGRRQQGQRRAGMANLGGQLGVADHAVFTQRAEGTQHIAQLAHIARPRIGEQRLAGRIIKPHRLPARLFGQEEIQQRLLVAALTQRRQFDHQAIQAIEQVLTKLAAGHSLVQVAVAGADHPHINGLGLAANRLNPALLQYPQQTGLQRQRHIADFIEEQRAAIGLLQLAAHAFLACP</sequence>
<organism evidence="1 2">
    <name type="scientific">Nematostella vectensis</name>
    <name type="common">Starlet sea anemone</name>
    <dbReference type="NCBI Taxonomy" id="45351"/>
    <lineage>
        <taxon>Eukaryota</taxon>
        <taxon>Metazoa</taxon>
        <taxon>Cnidaria</taxon>
        <taxon>Anthozoa</taxon>
        <taxon>Hexacorallia</taxon>
        <taxon>Actiniaria</taxon>
        <taxon>Edwardsiidae</taxon>
        <taxon>Nematostella</taxon>
    </lineage>
</organism>
<reference evidence="1 2" key="1">
    <citation type="journal article" date="2007" name="Science">
        <title>Sea anemone genome reveals ancestral eumetazoan gene repertoire and genomic organization.</title>
        <authorList>
            <person name="Putnam N.H."/>
            <person name="Srivastava M."/>
            <person name="Hellsten U."/>
            <person name="Dirks B."/>
            <person name="Chapman J."/>
            <person name="Salamov A."/>
            <person name="Terry A."/>
            <person name="Shapiro H."/>
            <person name="Lindquist E."/>
            <person name="Kapitonov V.V."/>
            <person name="Jurka J."/>
            <person name="Genikhovich G."/>
            <person name="Grigoriev I.V."/>
            <person name="Lucas S.M."/>
            <person name="Steele R.E."/>
            <person name="Finnerty J.R."/>
            <person name="Technau U."/>
            <person name="Martindale M.Q."/>
            <person name="Rokhsar D.S."/>
        </authorList>
    </citation>
    <scope>NUCLEOTIDE SEQUENCE [LARGE SCALE GENOMIC DNA]</scope>
    <source>
        <strain evidence="2">CH2 X CH6</strain>
    </source>
</reference>
<dbReference type="HOGENOM" id="CLU_1253386_0_0_1"/>
<protein>
    <submittedName>
        <fullName evidence="1">Uncharacterized protein</fullName>
    </submittedName>
</protein>
<evidence type="ECO:0000313" key="1">
    <source>
        <dbReference type="EMBL" id="EDO26491.1"/>
    </source>
</evidence>